<dbReference type="InterPro" id="IPR012903">
    <property type="entry name" value="Nif11"/>
</dbReference>
<evidence type="ECO:0000259" key="1">
    <source>
        <dbReference type="Pfam" id="PF07862"/>
    </source>
</evidence>
<organism evidence="2 3">
    <name type="scientific">Solidesulfovibrio aerotolerans</name>
    <dbReference type="NCBI Taxonomy" id="295255"/>
    <lineage>
        <taxon>Bacteria</taxon>
        <taxon>Pseudomonadati</taxon>
        <taxon>Thermodesulfobacteriota</taxon>
        <taxon>Desulfovibrionia</taxon>
        <taxon>Desulfovibrionales</taxon>
        <taxon>Desulfovibrionaceae</taxon>
        <taxon>Solidesulfovibrio</taxon>
    </lineage>
</organism>
<protein>
    <submittedName>
        <fullName evidence="2">Nif11 family protein</fullName>
    </submittedName>
</protein>
<evidence type="ECO:0000313" key="2">
    <source>
        <dbReference type="EMBL" id="MYL83925.1"/>
    </source>
</evidence>
<comment type="caution">
    <text evidence="2">The sequence shown here is derived from an EMBL/GenBank/DDBJ whole genome shotgun (WGS) entry which is preliminary data.</text>
</comment>
<keyword evidence="3" id="KW-1185">Reference proteome</keyword>
<reference evidence="2 3" key="1">
    <citation type="submission" date="2020-01" db="EMBL/GenBank/DDBJ databases">
        <title>Genome sequence of Desulfovibrio aerotolerans DSM 16695(T).</title>
        <authorList>
            <person name="Karnachuk O."/>
            <person name="Avakyan M."/>
            <person name="Mardanov A."/>
            <person name="Kadnikov V."/>
            <person name="Ravin N."/>
        </authorList>
    </citation>
    <scope>NUCLEOTIDE SEQUENCE [LARGE SCALE GENOMIC DNA]</scope>
    <source>
        <strain evidence="2 3">DSM 16695</strain>
    </source>
</reference>
<dbReference type="OrthoDB" id="5422343at2"/>
<dbReference type="Proteomes" id="UP000482487">
    <property type="component" value="Unassembled WGS sequence"/>
</dbReference>
<proteinExistence type="predicted"/>
<dbReference type="EMBL" id="WVUD01000022">
    <property type="protein sequence ID" value="MYL83925.1"/>
    <property type="molecule type" value="Genomic_DNA"/>
</dbReference>
<feature type="domain" description="Nif11" evidence="1">
    <location>
        <begin position="1"/>
        <end position="48"/>
    </location>
</feature>
<dbReference type="RefSeq" id="WP_160961510.1">
    <property type="nucleotide sequence ID" value="NZ_WVUD01000022.1"/>
</dbReference>
<gene>
    <name evidence="2" type="ORF">GTA51_12375</name>
</gene>
<dbReference type="Pfam" id="PF07862">
    <property type="entry name" value="Nif11"/>
    <property type="match status" value="1"/>
</dbReference>
<sequence length="81" mass="9823">MTQDNVRRFYEQFETNLELRKLLYAAEGAEGREAALREAGFHFTNEEFDSMVDVLHVKCQTHEEAERFFEFRNWWNFLRGN</sequence>
<evidence type="ECO:0000313" key="3">
    <source>
        <dbReference type="Proteomes" id="UP000482487"/>
    </source>
</evidence>
<name>A0A7C9ILV4_9BACT</name>
<accession>A0A7C9ILV4</accession>
<dbReference type="AlphaFoldDB" id="A0A7C9ILV4"/>